<dbReference type="Proteomes" id="UP000077115">
    <property type="component" value="Unassembled WGS sequence"/>
</dbReference>
<dbReference type="VEuPathDB" id="FungiDB:BDEG_22054"/>
<feature type="compositionally biased region" description="Polar residues" evidence="1">
    <location>
        <begin position="680"/>
        <end position="700"/>
    </location>
</feature>
<dbReference type="AlphaFoldDB" id="A0A177WEC6"/>
<evidence type="ECO:0000256" key="1">
    <source>
        <dbReference type="SAM" id="MobiDB-lite"/>
    </source>
</evidence>
<feature type="compositionally biased region" description="Polar residues" evidence="1">
    <location>
        <begin position="41"/>
        <end position="58"/>
    </location>
</feature>
<sequence length="1040" mass="117293">MNLLKIDGLVTRLPFPVYVSFKNGLATHAKLPTRIAYSTFLKNNDNTPDTQNTKTPSDSLPKVTLHQVRKRGNSNRYNTIKLAGPISSFNPQTLLDESQVSPVSRSAQDANAYPSTSRAWTSPKMWMKSVDSVDIINRSIQQNDNADSDLAGDHTGRTHNQAIRSYSNKKKSSSSSTTISTIQKDWDVGLLTAPSTGKIDPAFSRLEAGLLPHGTTSDSNKSKLAPIKDIKNDFNDTIGDKSKNGISAWVKPEKQTASSGTIPISFMLDCIKHSPDQLPYLSSDAVWAMFNRIKQAFLIKELSIHDWHKLFARIVDMSASFNDNPDPKEFQRAIILLQEMKQCGLCPDAFVYGCMYRATRDRINMVLMIHQQAVSDLARFKRQGLVVKAHDIPADYPLSNKSIRTLLAVLLRQKRKARTHSNAIYQLYENVIDTPILMTTDTYLGFLKAFTDLEDKTMVERIHHFLATRAKMTGDLNIQAYEGIMFAHLKMKNFRAVRRQMETILEKKSIKPRSATYRLALQAYEQLQDYASIYTTDALMRRFNVPIDSEIYSILLRTALTQTDSLDRIKSLHKRINSHMKTSFETLTSKSSSVKDQTISETSSPLSYTVYEPLLEAYAAVGSWDDVQKVFNQMIKVRSIAVSRKNKEQGFPSTTAAFIEFSRPNDIWRLSKHVREETQQQRPTLASTSLSENVDGSTDTKPMLISETVTTQPNSKPLNEPSTVHNRLTSQDFRKFFPPEPSRRSLRAVVSHLATKLDAIQLKEFFLKHVLTKDRLGLYAMHRLFSQAEKIKELVALSQTQIKKVKTEMPNIPTPSQSKGSFGEGRRRRKLITEHNNKIRELKKNILWASKRINRGIPIDVGFNGPLVSVYTAMNDAWRAATDARIASVPKTSKQSGDANEVDDTSMNTAENNVLCSDLKGELLMQMEHLLTELQKIEEETVFACGFRGLRPSKKSAGASSKDENILGDDFEIEFIDDDEPPEHDAIPMTPLTESHAHISEGFLVQNQHDQKSTTQVKITNSSKSTIQGKSSDILFWENE</sequence>
<name>A0A177WEC6_BATDL</name>
<dbReference type="EMBL" id="DS022301">
    <property type="protein sequence ID" value="OAJ38092.1"/>
    <property type="molecule type" value="Genomic_DNA"/>
</dbReference>
<dbReference type="Gene3D" id="1.25.40.10">
    <property type="entry name" value="Tetratricopeptide repeat domain"/>
    <property type="match status" value="1"/>
</dbReference>
<feature type="region of interest" description="Disordered" evidence="1">
    <location>
        <begin position="676"/>
        <end position="700"/>
    </location>
</feature>
<feature type="region of interest" description="Disordered" evidence="1">
    <location>
        <begin position="98"/>
        <end position="118"/>
    </location>
</feature>
<proteinExistence type="predicted"/>
<organism evidence="2 3">
    <name type="scientific">Batrachochytrium dendrobatidis (strain JEL423)</name>
    <dbReference type="NCBI Taxonomy" id="403673"/>
    <lineage>
        <taxon>Eukaryota</taxon>
        <taxon>Fungi</taxon>
        <taxon>Fungi incertae sedis</taxon>
        <taxon>Chytridiomycota</taxon>
        <taxon>Chytridiomycota incertae sedis</taxon>
        <taxon>Chytridiomycetes</taxon>
        <taxon>Rhizophydiales</taxon>
        <taxon>Rhizophydiales incertae sedis</taxon>
        <taxon>Batrachochytrium</taxon>
    </lineage>
</organism>
<evidence type="ECO:0000313" key="2">
    <source>
        <dbReference type="EMBL" id="OAJ38092.1"/>
    </source>
</evidence>
<gene>
    <name evidence="2" type="ORF">BDEG_22054</name>
</gene>
<accession>A0A177WEC6</accession>
<evidence type="ECO:0008006" key="4">
    <source>
        <dbReference type="Google" id="ProtNLM"/>
    </source>
</evidence>
<reference evidence="2 3" key="2">
    <citation type="submission" date="2016-05" db="EMBL/GenBank/DDBJ databases">
        <title>Lineage-specific infection strategies underlie the spectrum of fungal disease in amphibians.</title>
        <authorList>
            <person name="Cuomo C.A."/>
            <person name="Farrer R.A."/>
            <person name="James T."/>
            <person name="Longcore J."/>
            <person name="Birren B."/>
        </authorList>
    </citation>
    <scope>NUCLEOTIDE SEQUENCE [LARGE SCALE GENOMIC DNA]</scope>
    <source>
        <strain evidence="2 3">JEL423</strain>
    </source>
</reference>
<dbReference type="STRING" id="403673.A0A177WEC6"/>
<dbReference type="InterPro" id="IPR011990">
    <property type="entry name" value="TPR-like_helical_dom_sf"/>
</dbReference>
<protein>
    <recommendedName>
        <fullName evidence="4">Pentacotripeptide-repeat region of PRORP domain-containing protein</fullName>
    </recommendedName>
</protein>
<evidence type="ECO:0000313" key="3">
    <source>
        <dbReference type="Proteomes" id="UP000077115"/>
    </source>
</evidence>
<reference evidence="2 3" key="1">
    <citation type="submission" date="2006-10" db="EMBL/GenBank/DDBJ databases">
        <title>The Genome Sequence of Batrachochytrium dendrobatidis JEL423.</title>
        <authorList>
            <consortium name="The Broad Institute Genome Sequencing Platform"/>
            <person name="Birren B."/>
            <person name="Lander E."/>
            <person name="Galagan J."/>
            <person name="Cuomo C."/>
            <person name="Devon K."/>
            <person name="Jaffe D."/>
            <person name="Butler J."/>
            <person name="Alvarez P."/>
            <person name="Gnerre S."/>
            <person name="Grabherr M."/>
            <person name="Kleber M."/>
            <person name="Mauceli E."/>
            <person name="Brockman W."/>
            <person name="Young S."/>
            <person name="LaButti K."/>
            <person name="Sykes S."/>
            <person name="DeCaprio D."/>
            <person name="Crawford M."/>
            <person name="Koehrsen M."/>
            <person name="Engels R."/>
            <person name="Montgomery P."/>
            <person name="Pearson M."/>
            <person name="Howarth C."/>
            <person name="Larson L."/>
            <person name="White J."/>
            <person name="O'Leary S."/>
            <person name="Kodira C."/>
            <person name="Zeng Q."/>
            <person name="Yandava C."/>
            <person name="Alvarado L."/>
            <person name="Longcore J."/>
            <person name="James T."/>
        </authorList>
    </citation>
    <scope>NUCLEOTIDE SEQUENCE [LARGE SCALE GENOMIC DNA]</scope>
    <source>
        <strain evidence="2 3">JEL423</strain>
    </source>
</reference>
<feature type="region of interest" description="Disordered" evidence="1">
    <location>
        <begin position="41"/>
        <end position="60"/>
    </location>
</feature>